<dbReference type="Gene3D" id="1.10.287.860">
    <property type="entry name" value="Nucleotidyltransferase"/>
    <property type="match status" value="1"/>
</dbReference>
<evidence type="ECO:0000259" key="2">
    <source>
        <dbReference type="SMART" id="SM00954"/>
    </source>
</evidence>
<gene>
    <name evidence="3" type="ORF">H8S54_08590</name>
</gene>
<accession>A0A8I0AEH4</accession>
<organism evidence="3 4">
    <name type="scientific">Blautia segnis</name>
    <dbReference type="NCBI Taxonomy" id="2763030"/>
    <lineage>
        <taxon>Bacteria</taxon>
        <taxon>Bacillati</taxon>
        <taxon>Bacillota</taxon>
        <taxon>Clostridia</taxon>
        <taxon>Lachnospirales</taxon>
        <taxon>Lachnospiraceae</taxon>
        <taxon>Blautia</taxon>
    </lineage>
</organism>
<keyword evidence="3" id="KW-0418">Kinase</keyword>
<dbReference type="Gene3D" id="3.30.460.10">
    <property type="entry name" value="Beta Polymerase, domain 2"/>
    <property type="match status" value="1"/>
</dbReference>
<dbReference type="InterPro" id="IPR043519">
    <property type="entry name" value="NT_sf"/>
</dbReference>
<dbReference type="InterPro" id="IPR052366">
    <property type="entry name" value="GTP_Pyrophosphokinase"/>
</dbReference>
<feature type="domain" description="RelA/SpoT" evidence="2">
    <location>
        <begin position="45"/>
        <end position="166"/>
    </location>
</feature>
<proteinExistence type="predicted"/>
<dbReference type="EMBL" id="JACOOT010000019">
    <property type="protein sequence ID" value="MBC5651162.1"/>
    <property type="molecule type" value="Genomic_DNA"/>
</dbReference>
<dbReference type="GO" id="GO:0015970">
    <property type="term" value="P:guanosine tetraphosphate biosynthetic process"/>
    <property type="evidence" value="ECO:0007669"/>
    <property type="project" value="UniProtKB-UniPathway"/>
</dbReference>
<name>A0A8I0AEH4_9FIRM</name>
<evidence type="ECO:0000313" key="3">
    <source>
        <dbReference type="EMBL" id="MBC5651162.1"/>
    </source>
</evidence>
<reference evidence="3 4" key="1">
    <citation type="submission" date="2020-08" db="EMBL/GenBank/DDBJ databases">
        <title>Genome public.</title>
        <authorList>
            <person name="Liu C."/>
            <person name="Sun Q."/>
        </authorList>
    </citation>
    <scope>NUCLEOTIDE SEQUENCE [LARGE SCALE GENOMIC DNA]</scope>
    <source>
        <strain evidence="3 4">BX17</strain>
    </source>
</reference>
<dbReference type="CDD" id="cd05399">
    <property type="entry name" value="NT_Rel-Spo_like"/>
    <property type="match status" value="1"/>
</dbReference>
<dbReference type="SUPFAM" id="SSF81301">
    <property type="entry name" value="Nucleotidyltransferase"/>
    <property type="match status" value="1"/>
</dbReference>
<evidence type="ECO:0000256" key="1">
    <source>
        <dbReference type="ARBA" id="ARBA00004976"/>
    </source>
</evidence>
<evidence type="ECO:0000313" key="4">
    <source>
        <dbReference type="Proteomes" id="UP000652847"/>
    </source>
</evidence>
<dbReference type="Proteomes" id="UP000652847">
    <property type="component" value="Unassembled WGS sequence"/>
</dbReference>
<dbReference type="RefSeq" id="WP_021926950.1">
    <property type="nucleotide sequence ID" value="NZ_JACOOT010000019.1"/>
</dbReference>
<dbReference type="InterPro" id="IPR007685">
    <property type="entry name" value="RelA_SpoT"/>
</dbReference>
<keyword evidence="4" id="KW-1185">Reference proteome</keyword>
<comment type="caution">
    <text evidence="3">The sequence shown here is derived from an EMBL/GenBank/DDBJ whole genome shotgun (WGS) entry which is preliminary data.</text>
</comment>
<dbReference type="GO" id="GO:0016301">
    <property type="term" value="F:kinase activity"/>
    <property type="evidence" value="ECO:0007669"/>
    <property type="project" value="UniProtKB-KW"/>
</dbReference>
<dbReference type="SMART" id="SM00954">
    <property type="entry name" value="RelA_SpoT"/>
    <property type="match status" value="1"/>
</dbReference>
<comment type="pathway">
    <text evidence="1">Purine metabolism; ppGpp biosynthesis; ppGpp from GTP: step 1/2.</text>
</comment>
<dbReference type="PANTHER" id="PTHR47837">
    <property type="entry name" value="GTP PYROPHOSPHOKINASE YJBM"/>
    <property type="match status" value="1"/>
</dbReference>
<protein>
    <submittedName>
        <fullName evidence="3">GTP pyrophosphokinase family protein</fullName>
    </submittedName>
</protein>
<dbReference type="UniPathway" id="UPA00908">
    <property type="reaction ID" value="UER00884"/>
</dbReference>
<dbReference type="Pfam" id="PF04607">
    <property type="entry name" value="RelA_SpoT"/>
    <property type="match status" value="1"/>
</dbReference>
<dbReference type="PANTHER" id="PTHR47837:SF2">
    <property type="entry name" value="GTP PYROPHOSPHOKINASE YWAC"/>
    <property type="match status" value="1"/>
</dbReference>
<keyword evidence="3" id="KW-0808">Transferase</keyword>
<sequence>MEIQLWRSILCPYELAVKELIVKFEHIISEHRENDLYSPIEQVSGRVKSVASILEKMQRKHIPMERMEEEVEDIAGIRIICQFEEDIETVASLIQNRSDITIKSEKNYLKHVKQSGYRSLHLIIYYTVETLNGPRKLQAEIQIRTMAMDFWATIEHSLQYKYKGDMPPHVAERLTNAADAIILLDQEMSSVRNEIMDAQNSSQMQSNLVKDILNNIENLYRVSSEREVIKIQTEFLRVFHTKDLKQLERFHRQLDIIAEGYRAQAVYHDIGGHQPGKGCIS</sequence>
<dbReference type="AlphaFoldDB" id="A0A8I0AEH4"/>